<gene>
    <name evidence="1" type="ORF">ADK38_00490</name>
</gene>
<evidence type="ECO:0000313" key="1">
    <source>
        <dbReference type="EMBL" id="KOG91926.1"/>
    </source>
</evidence>
<comment type="caution">
    <text evidence="1">The sequence shown here is derived from an EMBL/GenBank/DDBJ whole genome shotgun (WGS) entry which is preliminary data.</text>
</comment>
<evidence type="ECO:0000313" key="2">
    <source>
        <dbReference type="Proteomes" id="UP000037020"/>
    </source>
</evidence>
<dbReference type="Gene3D" id="3.40.50.12710">
    <property type="match status" value="1"/>
</dbReference>
<dbReference type="EMBL" id="LGUT01000037">
    <property type="protein sequence ID" value="KOG91926.1"/>
    <property type="molecule type" value="Genomic_DNA"/>
</dbReference>
<dbReference type="InterPro" id="IPR038375">
    <property type="entry name" value="NDUFAF7_sf"/>
</dbReference>
<dbReference type="Proteomes" id="UP000037020">
    <property type="component" value="Unassembled WGS sequence"/>
</dbReference>
<proteinExistence type="predicted"/>
<reference evidence="1 2" key="1">
    <citation type="submission" date="2015-07" db="EMBL/GenBank/DDBJ databases">
        <authorList>
            <person name="Ju K.-S."/>
            <person name="Doroghazi J.R."/>
            <person name="Metcalf W.W."/>
        </authorList>
    </citation>
    <scope>NUCLEOTIDE SEQUENCE [LARGE SCALE GENOMIC DNA]</scope>
    <source>
        <strain evidence="1 2">NRRL B-3589</strain>
    </source>
</reference>
<organism evidence="1 2">
    <name type="scientific">Streptomyces varsoviensis</name>
    <dbReference type="NCBI Taxonomy" id="67373"/>
    <lineage>
        <taxon>Bacteria</taxon>
        <taxon>Bacillati</taxon>
        <taxon>Actinomycetota</taxon>
        <taxon>Actinomycetes</taxon>
        <taxon>Kitasatosporales</taxon>
        <taxon>Streptomycetaceae</taxon>
        <taxon>Streptomyces</taxon>
    </lineage>
</organism>
<protein>
    <submittedName>
        <fullName evidence="1">Uncharacterized protein</fullName>
    </submittedName>
</protein>
<accession>A0ABR5JEY7</accession>
<sequence length="74" mass="7807">GELTAGVLARVPEDVAARLRPYAVERAPRPAGLDPRVEWLAGLDAAPAGLTGLLFANEWLDNVPVDVAETDDEG</sequence>
<feature type="non-terminal residue" evidence="1">
    <location>
        <position position="74"/>
    </location>
</feature>
<feature type="non-terminal residue" evidence="1">
    <location>
        <position position="1"/>
    </location>
</feature>
<name>A0ABR5JEY7_9ACTN</name>
<keyword evidence="2" id="KW-1185">Reference proteome</keyword>